<keyword evidence="4" id="KW-1185">Reference proteome</keyword>
<dbReference type="Gene3D" id="2.60.40.740">
    <property type="match status" value="2"/>
</dbReference>
<evidence type="ECO:0000256" key="1">
    <source>
        <dbReference type="SAM" id="MobiDB-lite"/>
    </source>
</evidence>
<reference evidence="3 4" key="1">
    <citation type="submission" date="2024-07" db="EMBL/GenBank/DDBJ databases">
        <title>The genome sequence of type strain Sediminicola arcticus GDMCC 1.2805.</title>
        <authorList>
            <person name="Liu Y."/>
        </authorList>
    </citation>
    <scope>NUCLEOTIDE SEQUENCE [LARGE SCALE GENOMIC DNA]</scope>
    <source>
        <strain evidence="3 4">GDMCC 1.2805</strain>
    </source>
</reference>
<dbReference type="EMBL" id="JBEXAE010000001">
    <property type="protein sequence ID" value="MET6989521.1"/>
    <property type="molecule type" value="Genomic_DNA"/>
</dbReference>
<sequence length="5641" mass="593165">MKVTLFSKIVLAIVILFGYAGFSQEFNNFQVRYQDNIKGDLTFIANNIINRDGGSGTTRPNNAYNNLSTNGNGNAESGGANNYNDYKNMQYIDVDGDTSTFSSSSANLTYPSPECNQIRYAGLYWSATYPSAQGGQSIGTGRQTDFNRVKLKVPGGTYVDITANEVLYDGFTSTDASMRTNSPYACYADVTSILSGLANPQGTYTIANVRSIIGNGVSGGAAAGWTLVVAYENPTVTGKLITTFDGFARVNGANPTVNVNYTGFETIPAGPVKANIGVAALEGDFRISGDQLSIKAASKATFTQLSNATNPADNFFNSNITLNGVSVNNRNPNSTNTLGYDTDFFFLDNPVNATLPNSESAATFRFTSTGDQYYPFFNSFNVEIIEPEIDVTKNVEDVMGNNIANADVTLGQEMFYILKFQNIGNDDAVNFTLKDALPTNVDFLPSGLVLPPPINGQAITYVYDDVNHEIVFTVPNEFVQKGDPQYTIKLKVRVVPDCYRLRDACSNIIQNTAYATYSGSFNNNIITDDPSVSKFDNCGYAVPGATNFLVNLEDCDFTREQYLCGSTATLTAGTGFDTYEWRNQNGTVVGNTQSIVVTQLGTYTVTKTAPAPCLTFDEVIEVVPFSNNVPNPVIPYADIVDTCSNDGSSLPKIFLCGANDERLIETTFTDAISFAWQKLDEGSCSAPASDNCVTTNASCVWNTVATTEDYIATEEGTFRFVVSYENGCSNRFNFKVYENILSPDVIKKDIMCGQPGNITITNVPGSYEYSLDQNDWSSSNTTGVFDIVTPGSYNVYIRQQNVSTNPCIFVVNSIDIFQRNFSVNVTKTDPLCINDKGSISISVNDVDPQYYYELRQGGSLVDSFGPSDDNNYTFASVNIGDYTIVATTDDGCSYSQDVSIASNSTMSASAVVSQNVSCKEGNIQVKGAGGSGQYYYAIWSYINESGVGGPLYNEINDIPASEFQTSVIFDVKIGEQGTYQYVVLDGNNCAAISNPVTIALEEEAEYTVNSTDETCFNANDGTISVNLINDNGYNLEYSIDNVNFFPSSNFSDLSPGDYVLYVRLKKGNRDCDYFYPITIQPAAEITATATLTQNYTCLQNGIISFLGITGGSGSYEYSIDGVTFGATTTYSNLTDGIYSPSIRDTNNPACVISLPQIIIDPLSAPTDLIFSATQITCATPTSNVTLSTSGGSGALTYRMTSPSVKNADSTDGVTATFNGLAVGTYTFEVTDENNCTYTENYTINDITYIAVNGALVNNVSCFGGNDGAIDFNVAGFGTTYQYTINGGTAITGQSSPTINLTGLIAGDYIIVVTDEATACADTATITVNEPSAALGFTFTVSPLTCAANGSVSISASNGWGGYTYQLTQPDASVLGPKASNVFSGLTQTGTYTVSVVDAGGCIVTNTFTITAPVNPTVTLDPTTDLCYSPSTGVSLTATATAGVTPYTYSLNGAPAQNGNVFNNLTPGSYTVVVRDAYGCTATSNTVVVEPQLTVASVLTKELDCSASPDAVIDITINGGYAGYSYQINGGASTAVIGNTITYTTSTDDTFIFTITDSEGCTAQTTVIVDPITTPVAIHNAIDPDCDGATNGSVEIIIDGNFGTPAYQVDFNGMGLSAQTLYTGLGAGTYTYVVEDSKGCTYTDSVTLTTPNPIAADAVLTQPYTCLQDGIIQAQNVMGGTAPYTYSIDGVTFGGSDTFTNLTDGTYTITVRDASGCTFVTNSIIIPALDPPRDIAFSATAPNCPAQTSDVTLTVTGGTGLITYEITAPTAFNNGNSNMFAGLAPDTYTFLVTDANGCAYTETFTISPVTPITITGTLVSNVTCLGAADGVISFDASGFTSTYQYTINGGTPVTNQTATTTTINGLVADDYIIVITDETTLCSDTTTITVSEPATLLTIDAIAVTDPTCSPSGTVSGSVAITVSGGWGGYTYEITDPSGAITFNNTGTFGGLLDTSAPYNVAVTDVNGCAVTSTFTLNPIIAPDLTISANSLCYDASTGLTITATVASGGQAPFQYSVNGGAYQSSNVFSGLAPGTYIVDVIDSKNCTDSETITVNPTLTVNATLVKDMDCTASPDAQIRVSISGGTSTFTYEVLLDGAPFQASTAVPTIPFTYTTGTAGSYEFIISDGSGCTITSNTIIVSSNVPPTAAPVVTEPRCAGSADGSVNLGVTGGTPPYQIVFNGSTPSTQTVYSGLAAGNYNYTITDAKGCQTTGTVTLTDPPALTLTTAVSQDYTCTTGSATIDVTSAGGGTAPYAYSIDGVNFGLGTSFSGLTAGTYTITARDANNCTVTSTETIDPLNAPTDLSFASTAMTCPAEVSNLTVSVTNGNGPFTYELIAPALSYRNNGNDPTFTALTPGTYTFKVTDAKGCTVQESYTVNTIPKVSLLYQLVKNVTCKGDSDGEFAFTVSDFVSTYSYTVTNSFGTIVQFENNIFQTTPIPVIGVAADSYSINVTDDTTTCMASAPAVISEPFLALDFSTTNTDVTCLNNAAITVNATGGWSSYQYQLMDATSTVTIVPYQGNRVFSNVPAGDYTVYVMDANGCVVNKPISISPASAPNLVLNGSSDLCYDADGVSIILDASAGQSPYRYRVNGGAYQLSNIFNGLIPGTYDFDVIDAYGCEAITLQIVVPRRLIVASAVLTKGITCSATTDAVIDVAIDGGYTPYDRYEYSTDGGATFILGGAITGATFSFSTNTAGDYIFRVYDDYGCDAFSNTITVSPTEQPELSVTATDPLCNGDATGMLNITIDRSKGIGPFTTEVIEIGTPTNYGNQTAGLPAGNYEVTITDSKGCASNPFAITIGQPDPIAYDYSVTPIQCDAGGIVNGAITVENLTGGTAEFSYFLTGNNGYSQQYDTTSGGEDHTFTILEFGIYEIDVVDANGCSLRKTDIIASPPDDLDIDVSAITADCTAGGTASVSVSPTSGGSGNYEFAILDSYSTPYATSYQAPDVPSGDTATFTGLIPGVTYTFVVRDITNNCYYFETADAPIDTPSNLTYILEPVSNVSCKGAADGSISFSFDNYDGGATAVSYEIFNSQSNISTGISNSSPVNPPAGPVSVTDLGPLGPGIYYILFKEVGGAYADCSVGSERFTIDESSVLLELTAASVKDDNCLPNEGIITGTATYGTSPYQYQFLTPADAAPTASSPGWISQNYANVEYGDYIIYVKDANNCIVSDAVTNNLEPESTISIDLTTACAIEGSYEIEVTLDNDGVFPYYMSVDGGALEPVNLNVSGDSVLVSNLSSGTHTIRVVDSSGCGEAAEAITIHPPLFAMATLTAEEQCTPANSAEVTIITDGGSNDFTFTQTNPVGPTQINDPVFTGLTSGTYDFDILDNITGCSKSVSITIDAPTNPIFSLSETDVSCYGGADGTITVALDAGNLDTPYQYSLDGGTTTQNSNIFAGLLEGTYTVTVISAKGCTHDETITVNEPSQLAITATASDYTCDDNASTVSVTINDDTFGNLSGTGPYLYSFNGGSFQGSDTYMVAYGSPDVSVIVKDDNGCTVSTSVAIPARQKVTATIDQLQAINCSNGQEVIEIVPANGSGNYTYTELPSGNVVLDPTNIILTAPGNYVYEVLDTTTNCSVIVEHNVAPYDLIAVTASLVTDATCSDSSDGQMQINIAGYIGTFDYRVLDNAGNPVAGAAGSSNAVSDPFNYVILQTLPAGIYTVEVTETQNPFCIEGSNSVTIDAPEEVVVVEVSNTPDNCNENAIVVVQASGGKGPYTYAVVLDGAAMPVTFPEDETLSLDYTIGANWDVYAQDANGCISQVLDIIITEDTRPDISLAIVDECEDEGSFSINVSLDAINTGVAPYRIRIVGNAFQNINAFPYTFSNLSSGSYDIEVLDANGCGEIESITISPELEFTATVNTQPTCIANDGIIDFAVTGGSGVNTVELFEADGITPTGIAPVGSQFTGVGFGTYVVRVTDNTLGNPANCTKEIQVILEEPTLVTLQTTQKTDISCFGAADGTINVSLVAPSAGVNDNPPYTYTIDNGTDPAITQSTGFFSGLNPGVYNITVTSNRNCEATDQVTILEPMQLVASISNVIDFACDVNNTGQTASFDITVDPTTGTGPYFFSINGGAYFEGTGVAKNRYTYVTNVAGNFTVNVKDNKGCTIVAPLSQTIDPLPVITDVTFTQQTAITCANDEVVRLTVTGGSGDFTFDLLPMGTATVTPGSGFNTANFTLTAVGDYTFRVTDNVTGCYYTTAPYTIAPYDIIDVKATAITPVTCFGDSDGELSLQVNNYLGNYTYEVLDGAGASVTGVMASNTSSNPRSISGLPAGNYTVRVIAIDTPFCDDITNTVTIASPSAALSLLEINNTNANCNIGAQVSVRANGGTPGYTYAFVTSGNVPVLGDYSGSANATLNPATYPANYDVYVMDSRGCFTFITVTVNEDPLPTVTVPAYADNQCISNGTSYTFTATGTGIGPLRYSVGNGFQTSATLTVSAPGNYTVSVRDANGCIATAPMVILPPLGATPQATVQPSCALNDGEITITAAGGSGNYVYDLLDNTGTSVIGGTPQASNLFTGLAPGSYTAIVRDNGGSGCDLQAVVSLETPSPVVFTYTQEDISCNGGADGSIQVILDASNTNPPYIFTIFDGVTTFTQTSSLFTDLAAGTYDITVTSDRNCIGAQTVTITEPLPVTISATNTEFACNANNSVAQAIITATGSNGTAPYTYSINGVNFVNSNTFAITDTGVVQNITVTVKDDNGCTNTTLVSINPLPKITAVNFIQQTAITCSNDETVRVNVAGGSGDFTFDLLPIGTYTVTPGAGNQTADFTLTALGDYVFRVTDNVTGCYFSTSPYTIAPFDVIEVVASPITPVTCFGDSDGVMSLQVNNYGGSYTYQVFRSNGTALTGIVTSNTSTNPISITGLPAGNYYVNVIATGTPFCDDVSNTINIKSPSSPLQLNTDISIEISCTEPGQITANAFGGWGTYTYAIAQGTPPAAGSFSTNNIFGGLSAGTYEIYVRDLNGCEVFSTETLVQPTQITATALATATILCEGDFGGQITTTVTGGGRPALDSTARYNYILNFLDQGLVGAPQTSNIFNDLPAGNYSVTVTDSWNCDFTTATVLINEPSKVTASLVITTLNTCTVGADLRLTAIGGTAPYSYSTLASGVFTPMGGSTVSFTNMAVGAYQYFIRDANGCISNVSNTVTVDAVPELVITPQTIVNVGCYGEATGLIQVRAIGGLGNYSYTLFAQDQITVIRPAQSSTIFNNLTAGTYYIQVDSQDCMDREQVVITEGNVLTANTPIVNNPICATDFGSIEVGLVGGTGTYQYAISPNLNQFSTKNVFTDLVPGTYTIIAQDSNGCLPFIFDLEIVAPLPVEVTTTSVQSEICAGSEDGSIAINITGGTAPYSAAFNSNNPSDFVPGQTSFTDLGAGTYVIFVKDSQGCETNIIVEIEEGVNLNAVIAPVYECTEAMPEASIILTLEDASVSGDVLYALDSTDPADMVLDPNFTNITPGQHYITVSHANGCIRTINFEIEQYEPLMLVLEQNNINEITAVATGGRQNYTFYLGDRDRGSDTTFFINRTDTYTVTVVDENGCEVSQQIFIEFIDIEIPNFFTPDGDGQNDFWKPRNEESWPNILTIIFDRYGREVYRMRLNDQGWDGLYREAELPTGDYWYVLKLKGEEDDREFVGHFTLYR</sequence>
<dbReference type="Pfam" id="PF13585">
    <property type="entry name" value="CHU_C"/>
    <property type="match status" value="1"/>
</dbReference>
<gene>
    <name evidence="3" type="ORF">ABXZ36_02540</name>
</gene>
<proteinExistence type="predicted"/>
<feature type="compositionally biased region" description="Polar residues" evidence="1">
    <location>
        <begin position="57"/>
        <end position="69"/>
    </location>
</feature>
<dbReference type="InterPro" id="IPR047589">
    <property type="entry name" value="DUF11_rpt"/>
</dbReference>
<comment type="caution">
    <text evidence="3">The sequence shown here is derived from an EMBL/GenBank/DDBJ whole genome shotgun (WGS) entry which is preliminary data.</text>
</comment>
<dbReference type="RefSeq" id="WP_354613895.1">
    <property type="nucleotide sequence ID" value="NZ_JBEXAE010000001.1"/>
</dbReference>
<evidence type="ECO:0000313" key="3">
    <source>
        <dbReference type="EMBL" id="MET6989521.1"/>
    </source>
</evidence>
<organism evidence="3 4">
    <name type="scientific">Sediminicola arcticus</name>
    <dbReference type="NCBI Taxonomy" id="1574308"/>
    <lineage>
        <taxon>Bacteria</taxon>
        <taxon>Pseudomonadati</taxon>
        <taxon>Bacteroidota</taxon>
        <taxon>Flavobacteriia</taxon>
        <taxon>Flavobacteriales</taxon>
        <taxon>Flavobacteriaceae</taxon>
        <taxon>Sediminicola</taxon>
    </lineage>
</organism>
<feature type="region of interest" description="Disordered" evidence="1">
    <location>
        <begin position="54"/>
        <end position="80"/>
    </location>
</feature>
<dbReference type="InterPro" id="IPR025667">
    <property type="entry name" value="SprB_repeat"/>
</dbReference>
<name>A0ABV2SQU3_9FLAO</name>
<accession>A0ABV2SQU3</accession>
<protein>
    <submittedName>
        <fullName evidence="3">T9SS type B sorting domain-containing protein</fullName>
    </submittedName>
</protein>
<dbReference type="Proteomes" id="UP001549799">
    <property type="component" value="Unassembled WGS sequence"/>
</dbReference>
<dbReference type="NCBIfam" id="TIGR01451">
    <property type="entry name" value="B_ant_repeat"/>
    <property type="match status" value="1"/>
</dbReference>
<evidence type="ECO:0000259" key="2">
    <source>
        <dbReference type="PROSITE" id="PS50853"/>
    </source>
</evidence>
<dbReference type="InterPro" id="IPR026341">
    <property type="entry name" value="T9SS_type_B"/>
</dbReference>
<feature type="domain" description="Fibronectin type-III" evidence="2">
    <location>
        <begin position="2892"/>
        <end position="2991"/>
    </location>
</feature>
<dbReference type="InterPro" id="IPR003961">
    <property type="entry name" value="FN3_dom"/>
</dbReference>
<dbReference type="PROSITE" id="PS50853">
    <property type="entry name" value="FN3"/>
    <property type="match status" value="1"/>
</dbReference>
<evidence type="ECO:0000313" key="4">
    <source>
        <dbReference type="Proteomes" id="UP001549799"/>
    </source>
</evidence>
<dbReference type="Pfam" id="PF13573">
    <property type="entry name" value="SprB"/>
    <property type="match status" value="14"/>
</dbReference>
<feature type="compositionally biased region" description="Low complexity" evidence="1">
    <location>
        <begin position="70"/>
        <end position="80"/>
    </location>
</feature>
<dbReference type="NCBIfam" id="TIGR04131">
    <property type="entry name" value="Bac_Flav_CTERM"/>
    <property type="match status" value="1"/>
</dbReference>